<dbReference type="EMBL" id="KV875101">
    <property type="protein sequence ID" value="OIW25630.1"/>
    <property type="molecule type" value="Genomic_DNA"/>
</dbReference>
<evidence type="ECO:0000313" key="3">
    <source>
        <dbReference type="Proteomes" id="UP000182658"/>
    </source>
</evidence>
<reference evidence="2 3" key="1">
    <citation type="submission" date="2016-10" db="EMBL/GenBank/DDBJ databases">
        <title>Draft genome sequence of Coniochaeta ligniaria NRRL30616, a lignocellulolytic fungus for bioabatement of inhibitors in plant biomass hydrolysates.</title>
        <authorList>
            <consortium name="DOE Joint Genome Institute"/>
            <person name="Jimenez D.J."/>
            <person name="Hector R.E."/>
            <person name="Riley R."/>
            <person name="Sun H."/>
            <person name="Grigoriev I.V."/>
            <person name="Van Elsas J.D."/>
            <person name="Nichols N.N."/>
        </authorList>
    </citation>
    <scope>NUCLEOTIDE SEQUENCE [LARGE SCALE GENOMIC DNA]</scope>
    <source>
        <strain evidence="2 3">NRRL 30616</strain>
    </source>
</reference>
<organism evidence="2 3">
    <name type="scientific">Coniochaeta ligniaria NRRL 30616</name>
    <dbReference type="NCBI Taxonomy" id="1408157"/>
    <lineage>
        <taxon>Eukaryota</taxon>
        <taxon>Fungi</taxon>
        <taxon>Dikarya</taxon>
        <taxon>Ascomycota</taxon>
        <taxon>Pezizomycotina</taxon>
        <taxon>Sordariomycetes</taxon>
        <taxon>Sordariomycetidae</taxon>
        <taxon>Coniochaetales</taxon>
        <taxon>Coniochaetaceae</taxon>
        <taxon>Coniochaeta</taxon>
    </lineage>
</organism>
<proteinExistence type="predicted"/>
<dbReference type="InParanoid" id="A0A1J7IDS9"/>
<gene>
    <name evidence="2" type="ORF">CONLIGDRAFT_502195</name>
</gene>
<name>A0A1J7IDS9_9PEZI</name>
<evidence type="ECO:0000256" key="1">
    <source>
        <dbReference type="SAM" id="MobiDB-lite"/>
    </source>
</evidence>
<keyword evidence="3" id="KW-1185">Reference proteome</keyword>
<evidence type="ECO:0000313" key="2">
    <source>
        <dbReference type="EMBL" id="OIW25630.1"/>
    </source>
</evidence>
<feature type="region of interest" description="Disordered" evidence="1">
    <location>
        <begin position="53"/>
        <end position="72"/>
    </location>
</feature>
<protein>
    <submittedName>
        <fullName evidence="2">Uncharacterized protein</fullName>
    </submittedName>
</protein>
<dbReference type="AlphaFoldDB" id="A0A1J7IDS9"/>
<dbReference type="Proteomes" id="UP000182658">
    <property type="component" value="Unassembled WGS sequence"/>
</dbReference>
<sequence length="107" mass="11106">MSFEDFARQTNAFTPSQTLTRAIAADRDFQLSAAGAAVGTPVTLGTTWGLIKSSRQKAAPPPPPPSFASQLGTAIRENPGTAIGTVAVVAGSAYVATRMAKRNNNSR</sequence>
<accession>A0A1J7IDS9</accession>